<keyword evidence="1" id="KW-0808">Transferase</keyword>
<dbReference type="AlphaFoldDB" id="A0A2N6V9J2"/>
<dbReference type="EMBL" id="PNHK01000902">
    <property type="protein sequence ID" value="PMC95855.1"/>
    <property type="molecule type" value="Genomic_DNA"/>
</dbReference>
<protein>
    <submittedName>
        <fullName evidence="1">Adenylate kinase</fullName>
    </submittedName>
</protein>
<comment type="caution">
    <text evidence="1">The sequence shown here is derived from an EMBL/GenBank/DDBJ whole genome shotgun (WGS) entry which is preliminary data.</text>
</comment>
<organism evidence="1 2">
    <name type="scientific">Brevibacterium paucivorans</name>
    <dbReference type="NCBI Taxonomy" id="170994"/>
    <lineage>
        <taxon>Bacteria</taxon>
        <taxon>Bacillati</taxon>
        <taxon>Actinomycetota</taxon>
        <taxon>Actinomycetes</taxon>
        <taxon>Micrococcales</taxon>
        <taxon>Brevibacteriaceae</taxon>
        <taxon>Brevibacterium</taxon>
    </lineage>
</organism>
<evidence type="ECO:0000313" key="1">
    <source>
        <dbReference type="EMBL" id="PMC95855.1"/>
    </source>
</evidence>
<accession>A0A2N6V9J2</accession>
<evidence type="ECO:0000313" key="2">
    <source>
        <dbReference type="Proteomes" id="UP000235598"/>
    </source>
</evidence>
<name>A0A2N6V9J2_9MICO</name>
<reference evidence="1 2" key="1">
    <citation type="submission" date="2017-09" db="EMBL/GenBank/DDBJ databases">
        <title>Bacterial strain isolated from the female urinary microbiota.</title>
        <authorList>
            <person name="Thomas-White K."/>
            <person name="Kumar N."/>
            <person name="Forster S."/>
            <person name="Putonti C."/>
            <person name="Lawley T."/>
            <person name="Wolfe A.J."/>
        </authorList>
    </citation>
    <scope>NUCLEOTIDE SEQUENCE [LARGE SCALE GENOMIC DNA]</scope>
    <source>
        <strain evidence="1 2">UMB1301</strain>
    </source>
</reference>
<dbReference type="Proteomes" id="UP000235598">
    <property type="component" value="Unassembled WGS sequence"/>
</dbReference>
<sequence length="33" mass="3772">LTDIYRRRGLLRQVDGLGEIDAITERIMKALEG</sequence>
<dbReference type="GO" id="GO:0016301">
    <property type="term" value="F:kinase activity"/>
    <property type="evidence" value="ECO:0007669"/>
    <property type="project" value="UniProtKB-KW"/>
</dbReference>
<feature type="non-terminal residue" evidence="1">
    <location>
        <position position="1"/>
    </location>
</feature>
<gene>
    <name evidence="1" type="ORF">CJ199_16770</name>
</gene>
<keyword evidence="1" id="KW-0418">Kinase</keyword>
<proteinExistence type="predicted"/>